<evidence type="ECO:0000256" key="2">
    <source>
        <dbReference type="PROSITE-ProRule" id="PRU00335"/>
    </source>
</evidence>
<keyword evidence="1 2" id="KW-0238">DNA-binding</keyword>
<dbReference type="Proteomes" id="UP000283644">
    <property type="component" value="Unassembled WGS sequence"/>
</dbReference>
<dbReference type="InterPro" id="IPR001647">
    <property type="entry name" value="HTH_TetR"/>
</dbReference>
<accession>A0A417XZY1</accession>
<dbReference type="PROSITE" id="PS50977">
    <property type="entry name" value="HTH_TETR_2"/>
    <property type="match status" value="1"/>
</dbReference>
<dbReference type="SUPFAM" id="SSF46689">
    <property type="entry name" value="Homeodomain-like"/>
    <property type="match status" value="1"/>
</dbReference>
<feature type="domain" description="HTH tetR-type" evidence="3">
    <location>
        <begin position="1"/>
        <end position="54"/>
    </location>
</feature>
<proteinExistence type="predicted"/>
<dbReference type="OrthoDB" id="3869819at2"/>
<dbReference type="GO" id="GO:0003677">
    <property type="term" value="F:DNA binding"/>
    <property type="evidence" value="ECO:0007669"/>
    <property type="project" value="UniProtKB-UniRule"/>
</dbReference>
<dbReference type="InterPro" id="IPR009057">
    <property type="entry name" value="Homeodomain-like_sf"/>
</dbReference>
<dbReference type="EMBL" id="QXGH01000020">
    <property type="protein sequence ID" value="RHW25939.1"/>
    <property type="molecule type" value="Genomic_DNA"/>
</dbReference>
<comment type="caution">
    <text evidence="4">The sequence shown here is derived from an EMBL/GenBank/DDBJ whole genome shotgun (WGS) entry which is preliminary data.</text>
</comment>
<protein>
    <submittedName>
        <fullName evidence="4">TetR family transcriptional regulator</fullName>
    </submittedName>
</protein>
<organism evidence="4 5">
    <name type="scientific">Nocardioides immobilis</name>
    <dbReference type="NCBI Taxonomy" id="2049295"/>
    <lineage>
        <taxon>Bacteria</taxon>
        <taxon>Bacillati</taxon>
        <taxon>Actinomycetota</taxon>
        <taxon>Actinomycetes</taxon>
        <taxon>Propionibacteriales</taxon>
        <taxon>Nocardioidaceae</taxon>
        <taxon>Nocardioides</taxon>
    </lineage>
</organism>
<dbReference type="RefSeq" id="WP_118926350.1">
    <property type="nucleotide sequence ID" value="NZ_QXGH01000020.1"/>
</dbReference>
<evidence type="ECO:0000313" key="5">
    <source>
        <dbReference type="Proteomes" id="UP000283644"/>
    </source>
</evidence>
<sequence length="191" mass="20244">MIIEAAIDTLGAHPDATLSDVAAAAAVARRTIYGHFASRAELVGAIADQAAEDLETLMERLGSLTGKPPTDLAVLTFWTWPVANRYRLLLSLGRHELGDQTIVRLMRPARQRTVEIVAAGQADGSFSDYLPAETIVALADNATIVILEEHNRGVVGDPAAAVSTASLMLAGADAATATKAVDEARRFLDIR</sequence>
<keyword evidence="5" id="KW-1185">Reference proteome</keyword>
<gene>
    <name evidence="4" type="ORF">D0Z08_16520</name>
</gene>
<evidence type="ECO:0000313" key="4">
    <source>
        <dbReference type="EMBL" id="RHW25939.1"/>
    </source>
</evidence>
<dbReference type="AlphaFoldDB" id="A0A417XZY1"/>
<evidence type="ECO:0000256" key="1">
    <source>
        <dbReference type="ARBA" id="ARBA00023125"/>
    </source>
</evidence>
<feature type="DNA-binding region" description="H-T-H motif" evidence="2">
    <location>
        <begin position="17"/>
        <end position="36"/>
    </location>
</feature>
<dbReference type="Gene3D" id="1.10.357.10">
    <property type="entry name" value="Tetracycline Repressor, domain 2"/>
    <property type="match status" value="1"/>
</dbReference>
<name>A0A417XZY1_9ACTN</name>
<dbReference type="Pfam" id="PF00440">
    <property type="entry name" value="TetR_N"/>
    <property type="match status" value="1"/>
</dbReference>
<reference evidence="4 5" key="1">
    <citation type="submission" date="2018-09" db="EMBL/GenBank/DDBJ databases">
        <title>Genome sequencing of Nocardioides immobilis CCTCC AB 2017083 for comparison to Nocardioides silvaticus.</title>
        <authorList>
            <person name="Li C."/>
            <person name="Wang G."/>
        </authorList>
    </citation>
    <scope>NUCLEOTIDE SEQUENCE [LARGE SCALE GENOMIC DNA]</scope>
    <source>
        <strain evidence="4 5">CCTCC AB 2017083</strain>
    </source>
</reference>
<evidence type="ECO:0000259" key="3">
    <source>
        <dbReference type="PROSITE" id="PS50977"/>
    </source>
</evidence>